<reference evidence="1 2" key="1">
    <citation type="submission" date="2023-07" db="EMBL/GenBank/DDBJ databases">
        <title>Comparative genomics of wheat-associated soil bacteria to identify genetic determinants of phenazine resistance.</title>
        <authorList>
            <person name="Mouncey N."/>
        </authorList>
    </citation>
    <scope>NUCLEOTIDE SEQUENCE [LARGE SCALE GENOMIC DNA]</scope>
    <source>
        <strain evidence="1 2">W4I11</strain>
    </source>
</reference>
<evidence type="ECO:0000313" key="1">
    <source>
        <dbReference type="EMBL" id="MDQ0998036.1"/>
    </source>
</evidence>
<comment type="caution">
    <text evidence="1">The sequence shown here is derived from an EMBL/GenBank/DDBJ whole genome shotgun (WGS) entry which is preliminary data.</text>
</comment>
<dbReference type="Proteomes" id="UP001237780">
    <property type="component" value="Unassembled WGS sequence"/>
</dbReference>
<name>A0ABU0SBJ9_9HYPH</name>
<protein>
    <recommendedName>
        <fullName evidence="3">TIGR04255 family protein</fullName>
    </recommendedName>
</protein>
<keyword evidence="2" id="KW-1185">Reference proteome</keyword>
<sequence>MTTETWCDKLASTPTIGFQYDSAHHAGSDTLLTALSPLLDQWSTPNKSEFSITSQDSFTLNVQRENGFLYQFDPWKSSVAFQHQMRLRPTSGGLPVAEFASEPLPFTSLLDDALEQLLDISLMMPMAKERSVKRIGIVTTTVVTEDDLPPGILRFIKYVSRPWGQGVESYNFTIISKLRETDNFFTRCIHTVVKPDDPVQLMTLRFDWQKTFERPITIVRDNLFKEVVTAKNSALEYLEEVAEGNAFDEHLIKERP</sequence>
<evidence type="ECO:0000313" key="2">
    <source>
        <dbReference type="Proteomes" id="UP001237780"/>
    </source>
</evidence>
<dbReference type="EMBL" id="JAUSZT010000003">
    <property type="protein sequence ID" value="MDQ0998036.1"/>
    <property type="molecule type" value="Genomic_DNA"/>
</dbReference>
<dbReference type="RefSeq" id="WP_307282503.1">
    <property type="nucleotide sequence ID" value="NZ_JAUSZT010000003.1"/>
</dbReference>
<accession>A0ABU0SBJ9</accession>
<organism evidence="1 2">
    <name type="scientific">Phyllobacterium ifriqiyense</name>
    <dbReference type="NCBI Taxonomy" id="314238"/>
    <lineage>
        <taxon>Bacteria</taxon>
        <taxon>Pseudomonadati</taxon>
        <taxon>Pseudomonadota</taxon>
        <taxon>Alphaproteobacteria</taxon>
        <taxon>Hyphomicrobiales</taxon>
        <taxon>Phyllobacteriaceae</taxon>
        <taxon>Phyllobacterium</taxon>
    </lineage>
</organism>
<evidence type="ECO:0008006" key="3">
    <source>
        <dbReference type="Google" id="ProtNLM"/>
    </source>
</evidence>
<gene>
    <name evidence="1" type="ORF">QFZ34_003218</name>
</gene>
<proteinExistence type="predicted"/>